<dbReference type="SMART" id="SM00857">
    <property type="entry name" value="Resolvase"/>
    <property type="match status" value="1"/>
</dbReference>
<dbReference type="GO" id="GO:0015074">
    <property type="term" value="P:DNA integration"/>
    <property type="evidence" value="ECO:0007669"/>
    <property type="project" value="UniProtKB-KW"/>
</dbReference>
<name>A0A1M6VKC8_SELRU</name>
<dbReference type="Proteomes" id="UP000184263">
    <property type="component" value="Unassembled WGS sequence"/>
</dbReference>
<keyword evidence="2" id="KW-0229">DNA integration</keyword>
<reference evidence="8 9" key="1">
    <citation type="submission" date="2016-11" db="EMBL/GenBank/DDBJ databases">
        <authorList>
            <person name="Jaros S."/>
            <person name="Januszkiewicz K."/>
            <person name="Wedrychowicz H."/>
        </authorList>
    </citation>
    <scope>NUCLEOTIDE SEQUENCE [LARGE SCALE GENOMIC DNA]</scope>
    <source>
        <strain evidence="8 9">HD4</strain>
    </source>
</reference>
<dbReference type="PROSITE" id="PS51736">
    <property type="entry name" value="RECOMBINASES_3"/>
    <property type="match status" value="1"/>
</dbReference>
<evidence type="ECO:0000256" key="3">
    <source>
        <dbReference type="ARBA" id="ARBA00023125"/>
    </source>
</evidence>
<dbReference type="InterPro" id="IPR006119">
    <property type="entry name" value="Resolv_N"/>
</dbReference>
<evidence type="ECO:0000313" key="9">
    <source>
        <dbReference type="Proteomes" id="UP000184263"/>
    </source>
</evidence>
<dbReference type="InterPro" id="IPR006118">
    <property type="entry name" value="Recombinase_CS"/>
</dbReference>
<dbReference type="GO" id="GO:0000150">
    <property type="term" value="F:DNA strand exchange activity"/>
    <property type="evidence" value="ECO:0007669"/>
    <property type="project" value="InterPro"/>
</dbReference>
<dbReference type="EMBL" id="FRBC01000019">
    <property type="protein sequence ID" value="SHK81918.1"/>
    <property type="molecule type" value="Genomic_DNA"/>
</dbReference>
<evidence type="ECO:0000256" key="4">
    <source>
        <dbReference type="ARBA" id="ARBA00023172"/>
    </source>
</evidence>
<dbReference type="PANTHER" id="PTHR30461">
    <property type="entry name" value="DNA-INVERTASE FROM LAMBDOID PROPHAGE"/>
    <property type="match status" value="1"/>
</dbReference>
<organism evidence="8 9">
    <name type="scientific">Selenomonas ruminantium</name>
    <dbReference type="NCBI Taxonomy" id="971"/>
    <lineage>
        <taxon>Bacteria</taxon>
        <taxon>Bacillati</taxon>
        <taxon>Bacillota</taxon>
        <taxon>Negativicutes</taxon>
        <taxon>Selenomonadales</taxon>
        <taxon>Selenomonadaceae</taxon>
        <taxon>Selenomonas</taxon>
    </lineage>
</organism>
<evidence type="ECO:0000256" key="2">
    <source>
        <dbReference type="ARBA" id="ARBA00022908"/>
    </source>
</evidence>
<keyword evidence="3" id="KW-0238">DNA-binding</keyword>
<evidence type="ECO:0000313" key="8">
    <source>
        <dbReference type="EMBL" id="SHK81918.1"/>
    </source>
</evidence>
<feature type="domain" description="Resolvase/invertase-type recombinase catalytic" evidence="7">
    <location>
        <begin position="38"/>
        <end position="173"/>
    </location>
</feature>
<evidence type="ECO:0000256" key="6">
    <source>
        <dbReference type="PROSITE-ProRule" id="PRU10137"/>
    </source>
</evidence>
<dbReference type="GO" id="GO:0003677">
    <property type="term" value="F:DNA binding"/>
    <property type="evidence" value="ECO:0007669"/>
    <property type="project" value="UniProtKB-KW"/>
</dbReference>
<dbReference type="PANTHER" id="PTHR30461:SF26">
    <property type="entry name" value="RESOLVASE HOMOLOG YNEB"/>
    <property type="match status" value="1"/>
</dbReference>
<dbReference type="InterPro" id="IPR036162">
    <property type="entry name" value="Resolvase-like_N_sf"/>
</dbReference>
<dbReference type="Pfam" id="PF00239">
    <property type="entry name" value="Resolvase"/>
    <property type="match status" value="1"/>
</dbReference>
<dbReference type="InterPro" id="IPR050639">
    <property type="entry name" value="SSR_resolvase"/>
</dbReference>
<feature type="active site" description="O-(5'-phospho-DNA)-serine intermediate" evidence="5 6">
    <location>
        <position position="46"/>
    </location>
</feature>
<dbReference type="AlphaFoldDB" id="A0A1M6VKC8"/>
<accession>A0A1M6VKC8</accession>
<evidence type="ECO:0000256" key="1">
    <source>
        <dbReference type="ARBA" id="ARBA00009913"/>
    </source>
</evidence>
<protein>
    <submittedName>
        <fullName evidence="8">Site-specific DNA recombinase</fullName>
    </submittedName>
</protein>
<dbReference type="PROSITE" id="PS00397">
    <property type="entry name" value="RECOMBINASES_1"/>
    <property type="match status" value="1"/>
</dbReference>
<keyword evidence="4" id="KW-0233">DNA recombination</keyword>
<dbReference type="Gene3D" id="3.40.50.1390">
    <property type="entry name" value="Resolvase, N-terminal catalytic domain"/>
    <property type="match status" value="1"/>
</dbReference>
<evidence type="ECO:0000256" key="5">
    <source>
        <dbReference type="PIRSR" id="PIRSR606118-50"/>
    </source>
</evidence>
<sequence length="224" mass="26192">MFIKVKNKINIQMFHDVIDFKIHMWYYKVKEKEVMAMANIGYVRVSTAEQNTGRQFADFCEKGIHLDKVFEEHISGKDRQRPQLAAMIDYVREGDKVYIESYSRLARNTRDLLNLVHELEEKGVTVVSLKENFDTSTPQGRLMVTFMQGIAQFERDMIKERQAEGIAIAKAQGKFSKPITPKPDNWKELYNQYRQRELTAVSLANKCGISRSLLYKWIKEEKEG</sequence>
<dbReference type="CDD" id="cd03768">
    <property type="entry name" value="SR_ResInv"/>
    <property type="match status" value="1"/>
</dbReference>
<dbReference type="SUPFAM" id="SSF53041">
    <property type="entry name" value="Resolvase-like"/>
    <property type="match status" value="1"/>
</dbReference>
<proteinExistence type="inferred from homology"/>
<evidence type="ECO:0000259" key="7">
    <source>
        <dbReference type="PROSITE" id="PS51736"/>
    </source>
</evidence>
<comment type="similarity">
    <text evidence="1">Belongs to the site-specific recombinase resolvase family.</text>
</comment>
<gene>
    <name evidence="8" type="ORF">SAMN05216582_11913</name>
</gene>